<feature type="region of interest" description="Disordered" evidence="1">
    <location>
        <begin position="264"/>
        <end position="291"/>
    </location>
</feature>
<evidence type="ECO:0000313" key="3">
    <source>
        <dbReference type="Proteomes" id="UP000823775"/>
    </source>
</evidence>
<comment type="caution">
    <text evidence="2">The sequence shown here is derived from an EMBL/GenBank/DDBJ whole genome shotgun (WGS) entry which is preliminary data.</text>
</comment>
<name>A0ABS8WQ12_DATST</name>
<dbReference type="EMBL" id="JACEIK010009310">
    <property type="protein sequence ID" value="MCE3052209.1"/>
    <property type="molecule type" value="Genomic_DNA"/>
</dbReference>
<keyword evidence="3" id="KW-1185">Reference proteome</keyword>
<sequence>MSNFGGWSRNPEGVPCVETIKLVDKLWRREGKKDAMLLVMIKQMELLTSYMKGFHDRYSQANHDYDDVYYGNQGWNNARLVDTSVQGSNESIPPYMESTLEVVLEKQLEERMNELASQMAAQTIENSTAPIQDIIDNDIFEWEVGELIADVFLKGDEINKEKCIHAKAQFDAESFKTACPDIYHQIETRDCRPFMILVDPYLPELVQEFYTSYRARKQLMKNRGCTKAFPCLTSPAKDKLASLCSTVDVLESEVGTLKKEVVALTAPPSTSQPNPCEPEAMPEAPRNLLDD</sequence>
<reference evidence="2 3" key="1">
    <citation type="journal article" date="2021" name="BMC Genomics">
        <title>Datura genome reveals duplications of psychoactive alkaloid biosynthetic genes and high mutation rate following tissue culture.</title>
        <authorList>
            <person name="Rajewski A."/>
            <person name="Carter-House D."/>
            <person name="Stajich J."/>
            <person name="Litt A."/>
        </authorList>
    </citation>
    <scope>NUCLEOTIDE SEQUENCE [LARGE SCALE GENOMIC DNA]</scope>
    <source>
        <strain evidence="2">AR-01</strain>
    </source>
</reference>
<evidence type="ECO:0000313" key="2">
    <source>
        <dbReference type="EMBL" id="MCE3052209.1"/>
    </source>
</evidence>
<gene>
    <name evidence="2" type="ORF">HAX54_051869</name>
</gene>
<dbReference type="Proteomes" id="UP000823775">
    <property type="component" value="Unassembled WGS sequence"/>
</dbReference>
<evidence type="ECO:0000256" key="1">
    <source>
        <dbReference type="SAM" id="MobiDB-lite"/>
    </source>
</evidence>
<protein>
    <submittedName>
        <fullName evidence="2">Uncharacterized protein</fullName>
    </submittedName>
</protein>
<accession>A0ABS8WQ12</accession>
<proteinExistence type="predicted"/>
<organism evidence="2 3">
    <name type="scientific">Datura stramonium</name>
    <name type="common">Jimsonweed</name>
    <name type="synonym">Common thornapple</name>
    <dbReference type="NCBI Taxonomy" id="4076"/>
    <lineage>
        <taxon>Eukaryota</taxon>
        <taxon>Viridiplantae</taxon>
        <taxon>Streptophyta</taxon>
        <taxon>Embryophyta</taxon>
        <taxon>Tracheophyta</taxon>
        <taxon>Spermatophyta</taxon>
        <taxon>Magnoliopsida</taxon>
        <taxon>eudicotyledons</taxon>
        <taxon>Gunneridae</taxon>
        <taxon>Pentapetalae</taxon>
        <taxon>asterids</taxon>
        <taxon>lamiids</taxon>
        <taxon>Solanales</taxon>
        <taxon>Solanaceae</taxon>
        <taxon>Solanoideae</taxon>
        <taxon>Datureae</taxon>
        <taxon>Datura</taxon>
    </lineage>
</organism>